<proteinExistence type="predicted"/>
<dbReference type="EMBL" id="CAJVPW010027486">
    <property type="protein sequence ID" value="CAG8715697.1"/>
    <property type="molecule type" value="Genomic_DNA"/>
</dbReference>
<dbReference type="Proteomes" id="UP000789366">
    <property type="component" value="Unassembled WGS sequence"/>
</dbReference>
<name>A0ACA9PMG7_9GLOM</name>
<organism evidence="1 2">
    <name type="scientific">Cetraspora pellucida</name>
    <dbReference type="NCBI Taxonomy" id="1433469"/>
    <lineage>
        <taxon>Eukaryota</taxon>
        <taxon>Fungi</taxon>
        <taxon>Fungi incertae sedis</taxon>
        <taxon>Mucoromycota</taxon>
        <taxon>Glomeromycotina</taxon>
        <taxon>Glomeromycetes</taxon>
        <taxon>Diversisporales</taxon>
        <taxon>Gigasporaceae</taxon>
        <taxon>Cetraspora</taxon>
    </lineage>
</organism>
<gene>
    <name evidence="1" type="ORF">SPELUC_LOCUS12102</name>
</gene>
<evidence type="ECO:0000313" key="1">
    <source>
        <dbReference type="EMBL" id="CAG8715697.1"/>
    </source>
</evidence>
<comment type="caution">
    <text evidence="1">The sequence shown here is derived from an EMBL/GenBank/DDBJ whole genome shotgun (WGS) entry which is preliminary data.</text>
</comment>
<feature type="non-terminal residue" evidence="1">
    <location>
        <position position="1"/>
    </location>
</feature>
<protein>
    <submittedName>
        <fullName evidence="1">15001_t:CDS:1</fullName>
    </submittedName>
</protein>
<feature type="non-terminal residue" evidence="1">
    <location>
        <position position="471"/>
    </location>
</feature>
<sequence length="471" mass="55507">NMAQQLLPYKLRPPKNLSALHKTNADLGYPDFYPPKPGQDEDKMTEENVQHGFTGALFVDRESVSAQDMMLDEIRDPKGLENLGEFMTDIMRRKHEINTFEESSPYTVPQIVWMSAESRDRWLGKLAGNSPLKELAKSVPRVYESSHVEGGVTLLELVTQHRVPLARATWFTKIVGINLINSRTTHQDNAMQEHKKNWNQTFYAFIQKQSGEYDPDKWRYSILLAKWQFDDGLLDQRILRLTLDSLDKADHLNTIIWLWFVQQFLEEFQRSRTLMRLLIEIILKKLQDIYQQQPAIILKLDIVIKMLKNMLHTLFLATPDMFVFPLCWNTYKDLLRCVFVEDNSVKSDATIPKNMKRQMERYYELIRTRNEVFDKEKPDMVGKRNAQEIQQSRIIEVDKVGFHADYQNITAEYFRTNSKFPMLEKEVSTHIYWLCHWAVTKHRAGDYRIYSVSTILDIWKNAMTNTDEKLQ</sequence>
<reference evidence="1" key="1">
    <citation type="submission" date="2021-06" db="EMBL/GenBank/DDBJ databases">
        <authorList>
            <person name="Kallberg Y."/>
            <person name="Tangrot J."/>
            <person name="Rosling A."/>
        </authorList>
    </citation>
    <scope>NUCLEOTIDE SEQUENCE</scope>
    <source>
        <strain evidence="1">28 12/20/2015</strain>
    </source>
</reference>
<keyword evidence="2" id="KW-1185">Reference proteome</keyword>
<accession>A0ACA9PMG7</accession>
<evidence type="ECO:0000313" key="2">
    <source>
        <dbReference type="Proteomes" id="UP000789366"/>
    </source>
</evidence>